<reference evidence="2 3" key="1">
    <citation type="submission" date="2010-02" db="EMBL/GenBank/DDBJ databases">
        <authorList>
            <person name="Weinstock G."/>
            <person name="Sodergren E."/>
            <person name="Clifton S."/>
            <person name="Fulton L."/>
            <person name="Fulton B."/>
            <person name="Courtney L."/>
            <person name="Fronick C."/>
            <person name="Harrison M."/>
            <person name="Strong C."/>
            <person name="Farmer C."/>
            <person name="Delahaunty K."/>
            <person name="Markovic C."/>
            <person name="Hall O."/>
            <person name="Minx P."/>
            <person name="Tomlinson C."/>
            <person name="Mitreva M."/>
            <person name="Nelson J."/>
            <person name="Hou S."/>
            <person name="Wollam A."/>
            <person name="Pepin K.H."/>
            <person name="Johnson M."/>
            <person name="Bhonagiri V."/>
            <person name="Zhang X."/>
            <person name="Suruliraj S."/>
            <person name="Warren W."/>
            <person name="Chinwalla A."/>
            <person name="Mardis E.R."/>
            <person name="Wilson R.K."/>
        </authorList>
    </citation>
    <scope>NUCLEOTIDE SEQUENCE [LARGE SCALE GENOMIC DNA]</scope>
    <source>
        <strain evidence="2 3">DSM 2876</strain>
    </source>
</reference>
<dbReference type="SUPFAM" id="SSF51011">
    <property type="entry name" value="Glycosyl hydrolase domain"/>
    <property type="match status" value="1"/>
</dbReference>
<dbReference type="STRING" id="45851.BHV86_10075"/>
<dbReference type="SMART" id="SM00642">
    <property type="entry name" value="Aamy"/>
    <property type="match status" value="1"/>
</dbReference>
<dbReference type="eggNOG" id="COG1523">
    <property type="taxonomic scope" value="Bacteria"/>
</dbReference>
<dbReference type="GO" id="GO:0005975">
    <property type="term" value="P:carbohydrate metabolic process"/>
    <property type="evidence" value="ECO:0007669"/>
    <property type="project" value="InterPro"/>
</dbReference>
<sequence length="592" mass="69329">MHKYTILPNYNYIYGADVIHNGYDFSVISESDEITLLLFEHGREEPVYSIPVDKRYKRGDVFAFRITDIPLLEYEYLYMADGEVFADPYAKLLSGLPEFGIKDTTGLQHIKGLLKKLQYNWKNDIKPCINTEDIILYKLHTRGFTMSKSSKVKHPGTFKGISEKINYLKKTGINAVLLMPSYEFEEYAFNFNYWGYGKGFYFLPKAAYSSCYGSCVDYTVEFKDMVKKFHKNGMEVYMEFNFTDEVDACMADDCIRYWKESYHIDGARVICNDRIRQVIADDPYLVDIKLFYEYWDDNFRNHNLLEYNEGFENVARKLLKGDEGQLKYFSECFKKNPVHGYTVNFVCDNNGFTLYDLVSYDRKHNEENGENNRDGKDYNNSWNCGEEGDTKNRKILVQRLRNRKNAMCFVLLSQGIPMIYAGDEFGNSQNGNNNAYCQDNETGWLDWSALRKNRKFYNFICTLINFRHNHKVLHIEKELVQSDYKYFGLPDISYHGSKAWYPEMEHYNRHLGILLCGRYAEENEDIYIGMNLHWEKHILALPKIPGKTWEVIINTNDNEGVFVGDDSTIEVPPRTVVVIVSKKMVEICNILL</sequence>
<dbReference type="InterPro" id="IPR013780">
    <property type="entry name" value="Glyco_hydro_b"/>
</dbReference>
<dbReference type="Gene3D" id="2.60.40.1180">
    <property type="entry name" value="Golgi alpha-mannosidase II"/>
    <property type="match status" value="1"/>
</dbReference>
<keyword evidence="3" id="KW-1185">Reference proteome</keyword>
<dbReference type="HOGENOM" id="CLU_011725_2_1_9"/>
<evidence type="ECO:0000313" key="2">
    <source>
        <dbReference type="EMBL" id="EFF68267.1"/>
    </source>
</evidence>
<dbReference type="EMBL" id="ABWN01000030">
    <property type="protein sequence ID" value="EFF68267.1"/>
    <property type="molecule type" value="Genomic_DNA"/>
</dbReference>
<dbReference type="InterPro" id="IPR006047">
    <property type="entry name" value="GH13_cat_dom"/>
</dbReference>
<protein>
    <submittedName>
        <fullName evidence="2">Putative glycogen debranching enzyme GlgX</fullName>
    </submittedName>
</protein>
<dbReference type="InterPro" id="IPR017853">
    <property type="entry name" value="GH"/>
</dbReference>
<dbReference type="Gene3D" id="3.20.20.80">
    <property type="entry name" value="Glycosidases"/>
    <property type="match status" value="2"/>
</dbReference>
<dbReference type="InterPro" id="IPR013783">
    <property type="entry name" value="Ig-like_fold"/>
</dbReference>
<comment type="caution">
    <text evidence="2">The sequence shown here is derived from an EMBL/GenBank/DDBJ whole genome shotgun (WGS) entry which is preliminary data.</text>
</comment>
<name>D4S0B9_9FIRM</name>
<organism evidence="2 3">
    <name type="scientific">Eshraghiella crossota DSM 2876</name>
    <dbReference type="NCBI Taxonomy" id="511680"/>
    <lineage>
        <taxon>Bacteria</taxon>
        <taxon>Bacillati</taxon>
        <taxon>Bacillota</taxon>
        <taxon>Clostridia</taxon>
        <taxon>Lachnospirales</taxon>
        <taxon>Lachnospiraceae</taxon>
        <taxon>Eshraghiella</taxon>
    </lineage>
</organism>
<dbReference type="AlphaFoldDB" id="D4S0B9"/>
<evidence type="ECO:0000259" key="1">
    <source>
        <dbReference type="SMART" id="SM00642"/>
    </source>
</evidence>
<dbReference type="PANTHER" id="PTHR43002">
    <property type="entry name" value="GLYCOGEN DEBRANCHING ENZYME"/>
    <property type="match status" value="1"/>
</dbReference>
<dbReference type="SUPFAM" id="SSF51445">
    <property type="entry name" value="(Trans)glycosidases"/>
    <property type="match status" value="1"/>
</dbReference>
<accession>D4S0B9</accession>
<dbReference type="CDD" id="cd11234">
    <property type="entry name" value="E_set_GDE_N"/>
    <property type="match status" value="1"/>
</dbReference>
<evidence type="ECO:0000313" key="3">
    <source>
        <dbReference type="Proteomes" id="UP000006238"/>
    </source>
</evidence>
<dbReference type="Gene3D" id="2.60.40.10">
    <property type="entry name" value="Immunoglobulins"/>
    <property type="match status" value="1"/>
</dbReference>
<dbReference type="Proteomes" id="UP000006238">
    <property type="component" value="Unassembled WGS sequence"/>
</dbReference>
<gene>
    <name evidence="2" type="ORF">BUTYVIB_01537</name>
</gene>
<dbReference type="RefSeq" id="WP_005603185.1">
    <property type="nucleotide sequence ID" value="NZ_GG663524.1"/>
</dbReference>
<dbReference type="GeneID" id="98918237"/>
<feature type="domain" description="Glycosyl hydrolase family 13 catalytic" evidence="1">
    <location>
        <begin position="138"/>
        <end position="467"/>
    </location>
</feature>
<proteinExistence type="predicted"/>